<gene>
    <name evidence="1" type="ORF">ACFOLC_16045</name>
</gene>
<proteinExistence type="predicted"/>
<protein>
    <submittedName>
        <fullName evidence="1">Uncharacterized protein</fullName>
    </submittedName>
</protein>
<dbReference type="EMBL" id="JBHRXK010000021">
    <property type="protein sequence ID" value="MFC3552512.1"/>
    <property type="molecule type" value="Genomic_DNA"/>
</dbReference>
<organism evidence="1 2">
    <name type="scientific">Lysobacter cavernae</name>
    <dbReference type="NCBI Taxonomy" id="1685901"/>
    <lineage>
        <taxon>Bacteria</taxon>
        <taxon>Pseudomonadati</taxon>
        <taxon>Pseudomonadota</taxon>
        <taxon>Gammaproteobacteria</taxon>
        <taxon>Lysobacterales</taxon>
        <taxon>Lysobacteraceae</taxon>
        <taxon>Lysobacter</taxon>
    </lineage>
</organism>
<evidence type="ECO:0000313" key="2">
    <source>
        <dbReference type="Proteomes" id="UP001595740"/>
    </source>
</evidence>
<keyword evidence="2" id="KW-1185">Reference proteome</keyword>
<comment type="caution">
    <text evidence="1">The sequence shown here is derived from an EMBL/GenBank/DDBJ whole genome shotgun (WGS) entry which is preliminary data.</text>
</comment>
<sequence>MNELLEGIHVLRVIERQETTRANVLVGAQRTVVAVVSVGKAGVNPSYLERWSSSHGRHCEREQDNSARLVEEDVDWRIPGLKLGARDLLERLGQLRPH</sequence>
<dbReference type="RefSeq" id="WP_386760273.1">
    <property type="nucleotide sequence ID" value="NZ_JBHRXK010000021.1"/>
</dbReference>
<name>A0ABV7RUY3_9GAMM</name>
<dbReference type="Proteomes" id="UP001595740">
    <property type="component" value="Unassembled WGS sequence"/>
</dbReference>
<reference evidence="2" key="1">
    <citation type="journal article" date="2019" name="Int. J. Syst. Evol. Microbiol.">
        <title>The Global Catalogue of Microorganisms (GCM) 10K type strain sequencing project: providing services to taxonomists for standard genome sequencing and annotation.</title>
        <authorList>
            <consortium name="The Broad Institute Genomics Platform"/>
            <consortium name="The Broad Institute Genome Sequencing Center for Infectious Disease"/>
            <person name="Wu L."/>
            <person name="Ma J."/>
        </authorList>
    </citation>
    <scope>NUCLEOTIDE SEQUENCE [LARGE SCALE GENOMIC DNA]</scope>
    <source>
        <strain evidence="2">KCTC 42875</strain>
    </source>
</reference>
<evidence type="ECO:0000313" key="1">
    <source>
        <dbReference type="EMBL" id="MFC3552512.1"/>
    </source>
</evidence>
<accession>A0ABV7RUY3</accession>